<comment type="subunit">
    <text evidence="9">The Tat system comprises two distinct complexes: a TatABC complex, containing multiple copies of TatA, TatB and TatC subunits, and a separate TatA complex, containing only TatA subunits. Substrates initially bind to the TatABC complex, which probably triggers association of the separate TatA complex to form the active translocon.</text>
</comment>
<evidence type="ECO:0000313" key="12">
    <source>
        <dbReference type="Proteomes" id="UP001239909"/>
    </source>
</evidence>
<dbReference type="InterPro" id="IPR003369">
    <property type="entry name" value="TatA/B/E"/>
</dbReference>
<gene>
    <name evidence="9" type="primary">tatB</name>
    <name evidence="11" type="ORF">LNKW23_14560</name>
</gene>
<dbReference type="EMBL" id="BSYI01000009">
    <property type="protein sequence ID" value="GMG82243.1"/>
    <property type="molecule type" value="Genomic_DNA"/>
</dbReference>
<keyword evidence="6 9" id="KW-1133">Transmembrane helix</keyword>
<evidence type="ECO:0000256" key="5">
    <source>
        <dbReference type="ARBA" id="ARBA00022927"/>
    </source>
</evidence>
<comment type="function">
    <text evidence="9">Part of the twin-arginine translocation (Tat) system that transports large folded proteins containing a characteristic twin-arginine motif in their signal peptide across membranes. Together with TatC, TatB is part of a receptor directly interacting with Tat signal peptides. TatB may form an oligomeric binding site that transiently accommodates folded Tat precursor proteins before their translocation.</text>
</comment>
<name>A0ABQ6LLX8_9RHOB</name>
<dbReference type="Pfam" id="PF02416">
    <property type="entry name" value="TatA_B_E"/>
    <property type="match status" value="1"/>
</dbReference>
<sequence>MLDIGWQELLVIGALALLVVGPKELPGLLRSVGRYAGKARSMAREFQRSMEDAAREADLEEFNKLKNMKSEVEGMAKLDFKEQAKRSQSFMTGGAGKPAEQPAEGAAPKPAAVAGEGAAAPAPAAPAAAPAPAPAAAPAPAPAAAPSAPAPSASAAADPAKSGTHD</sequence>
<evidence type="ECO:0000256" key="1">
    <source>
        <dbReference type="ARBA" id="ARBA00004167"/>
    </source>
</evidence>
<evidence type="ECO:0000256" key="7">
    <source>
        <dbReference type="ARBA" id="ARBA00023010"/>
    </source>
</evidence>
<feature type="compositionally biased region" description="Basic and acidic residues" evidence="10">
    <location>
        <begin position="76"/>
        <end position="85"/>
    </location>
</feature>
<evidence type="ECO:0000313" key="11">
    <source>
        <dbReference type="EMBL" id="GMG82243.1"/>
    </source>
</evidence>
<dbReference type="RefSeq" id="WP_285671005.1">
    <property type="nucleotide sequence ID" value="NZ_BSYI01000009.1"/>
</dbReference>
<keyword evidence="8 9" id="KW-0472">Membrane</keyword>
<evidence type="ECO:0000256" key="4">
    <source>
        <dbReference type="ARBA" id="ARBA00022692"/>
    </source>
</evidence>
<keyword evidence="2 9" id="KW-0813">Transport</keyword>
<proteinExistence type="inferred from homology"/>
<organism evidence="11 12">
    <name type="scientific">Paralimibaculum aggregatum</name>
    <dbReference type="NCBI Taxonomy" id="3036245"/>
    <lineage>
        <taxon>Bacteria</taxon>
        <taxon>Pseudomonadati</taxon>
        <taxon>Pseudomonadota</taxon>
        <taxon>Alphaproteobacteria</taxon>
        <taxon>Rhodobacterales</taxon>
        <taxon>Paracoccaceae</taxon>
        <taxon>Paralimibaculum</taxon>
    </lineage>
</organism>
<dbReference type="Gene3D" id="1.20.5.3310">
    <property type="match status" value="1"/>
</dbReference>
<keyword evidence="5 9" id="KW-0653">Protein transport</keyword>
<evidence type="ECO:0000256" key="8">
    <source>
        <dbReference type="ARBA" id="ARBA00023136"/>
    </source>
</evidence>
<evidence type="ECO:0000256" key="9">
    <source>
        <dbReference type="HAMAP-Rule" id="MF_00237"/>
    </source>
</evidence>
<keyword evidence="12" id="KW-1185">Reference proteome</keyword>
<evidence type="ECO:0000256" key="6">
    <source>
        <dbReference type="ARBA" id="ARBA00022989"/>
    </source>
</evidence>
<evidence type="ECO:0000256" key="3">
    <source>
        <dbReference type="ARBA" id="ARBA00022475"/>
    </source>
</evidence>
<feature type="region of interest" description="Disordered" evidence="10">
    <location>
        <begin position="76"/>
        <end position="166"/>
    </location>
</feature>
<dbReference type="NCBIfam" id="TIGR01410">
    <property type="entry name" value="tatB"/>
    <property type="match status" value="1"/>
</dbReference>
<comment type="caution">
    <text evidence="11">The sequence shown here is derived from an EMBL/GenBank/DDBJ whole genome shotgun (WGS) entry which is preliminary data.</text>
</comment>
<accession>A0ABQ6LLX8</accession>
<dbReference type="HAMAP" id="MF_00237">
    <property type="entry name" value="TatB"/>
    <property type="match status" value="1"/>
</dbReference>
<protein>
    <recommendedName>
        <fullName evidence="9">Sec-independent protein translocase protein TatB</fullName>
    </recommendedName>
</protein>
<feature type="compositionally biased region" description="Pro residues" evidence="10">
    <location>
        <begin position="129"/>
        <end position="143"/>
    </location>
</feature>
<dbReference type="PANTHER" id="PTHR33162">
    <property type="entry name" value="SEC-INDEPENDENT PROTEIN TRANSLOCASE PROTEIN TATA, CHLOROPLASTIC"/>
    <property type="match status" value="1"/>
</dbReference>
<keyword evidence="4 9" id="KW-0812">Transmembrane</keyword>
<comment type="similarity">
    <text evidence="9">Belongs to the TatB family.</text>
</comment>
<evidence type="ECO:0000256" key="2">
    <source>
        <dbReference type="ARBA" id="ARBA00022448"/>
    </source>
</evidence>
<comment type="subcellular location">
    <subcellularLocation>
        <location evidence="9">Cell membrane</location>
        <topology evidence="9">Single-pass membrane protein</topology>
    </subcellularLocation>
    <subcellularLocation>
        <location evidence="1">Membrane</location>
        <topology evidence="1">Single-pass membrane protein</topology>
    </subcellularLocation>
</comment>
<keyword evidence="3 9" id="KW-1003">Cell membrane</keyword>
<reference evidence="11 12" key="1">
    <citation type="submission" date="2023-04" db="EMBL/GenBank/DDBJ databases">
        <title>Marinoamorphus aggregata gen. nov., sp. Nov., isolate from tissue of brittle star Ophioplocus japonicus.</title>
        <authorList>
            <person name="Kawano K."/>
            <person name="Sawayama S."/>
            <person name="Nakagawa S."/>
        </authorList>
    </citation>
    <scope>NUCLEOTIDE SEQUENCE [LARGE SCALE GENOMIC DNA]</scope>
    <source>
        <strain evidence="11 12">NKW23</strain>
    </source>
</reference>
<dbReference type="InterPro" id="IPR018448">
    <property type="entry name" value="TatB"/>
</dbReference>
<feature type="compositionally biased region" description="Low complexity" evidence="10">
    <location>
        <begin position="97"/>
        <end position="128"/>
    </location>
</feature>
<feature type="compositionally biased region" description="Low complexity" evidence="10">
    <location>
        <begin position="144"/>
        <end position="166"/>
    </location>
</feature>
<evidence type="ECO:0000256" key="10">
    <source>
        <dbReference type="SAM" id="MobiDB-lite"/>
    </source>
</evidence>
<dbReference type="PRINTS" id="PR01506">
    <property type="entry name" value="TATBPROTEIN"/>
</dbReference>
<keyword evidence="7 9" id="KW-0811">Translocation</keyword>
<dbReference type="Proteomes" id="UP001239909">
    <property type="component" value="Unassembled WGS sequence"/>
</dbReference>
<dbReference type="PANTHER" id="PTHR33162:SF1">
    <property type="entry name" value="SEC-INDEPENDENT PROTEIN TRANSLOCASE PROTEIN TATA, CHLOROPLASTIC"/>
    <property type="match status" value="1"/>
</dbReference>